<dbReference type="EMBL" id="SPHZ02000003">
    <property type="protein sequence ID" value="KAF0925356.1"/>
    <property type="molecule type" value="Genomic_DNA"/>
</dbReference>
<name>A0A6G1EL80_9ORYZ</name>
<evidence type="ECO:0000313" key="1">
    <source>
        <dbReference type="EMBL" id="KAF0925356.1"/>
    </source>
</evidence>
<proteinExistence type="predicted"/>
<organism evidence="1 2">
    <name type="scientific">Oryza meyeriana var. granulata</name>
    <dbReference type="NCBI Taxonomy" id="110450"/>
    <lineage>
        <taxon>Eukaryota</taxon>
        <taxon>Viridiplantae</taxon>
        <taxon>Streptophyta</taxon>
        <taxon>Embryophyta</taxon>
        <taxon>Tracheophyta</taxon>
        <taxon>Spermatophyta</taxon>
        <taxon>Magnoliopsida</taxon>
        <taxon>Liliopsida</taxon>
        <taxon>Poales</taxon>
        <taxon>Poaceae</taxon>
        <taxon>BOP clade</taxon>
        <taxon>Oryzoideae</taxon>
        <taxon>Oryzeae</taxon>
        <taxon>Oryzinae</taxon>
        <taxon>Oryza</taxon>
        <taxon>Oryza meyeriana</taxon>
    </lineage>
</organism>
<evidence type="ECO:0000313" key="2">
    <source>
        <dbReference type="Proteomes" id="UP000479710"/>
    </source>
</evidence>
<protein>
    <submittedName>
        <fullName evidence="1">Uncharacterized protein</fullName>
    </submittedName>
</protein>
<reference evidence="1 2" key="1">
    <citation type="submission" date="2019-11" db="EMBL/GenBank/DDBJ databases">
        <title>Whole genome sequence of Oryza granulata.</title>
        <authorList>
            <person name="Li W."/>
        </authorList>
    </citation>
    <scope>NUCLEOTIDE SEQUENCE [LARGE SCALE GENOMIC DNA]</scope>
    <source>
        <strain evidence="2">cv. Menghai</strain>
        <tissue evidence="1">Leaf</tissue>
    </source>
</reference>
<keyword evidence="2" id="KW-1185">Reference proteome</keyword>
<dbReference type="AlphaFoldDB" id="A0A6G1EL80"/>
<sequence length="83" mass="9052">MGGQVPLNLVAVVPPHPIAVVFLHLAVAPPLIHHCRDYRLAVEQPPQAPPPQIAETTVTLPPNRYRALVAMSTSSQMPIHMHN</sequence>
<dbReference type="Proteomes" id="UP000479710">
    <property type="component" value="Unassembled WGS sequence"/>
</dbReference>
<comment type="caution">
    <text evidence="1">The sequence shown here is derived from an EMBL/GenBank/DDBJ whole genome shotgun (WGS) entry which is preliminary data.</text>
</comment>
<accession>A0A6G1EL80</accession>
<gene>
    <name evidence="1" type="ORF">E2562_016614</name>
</gene>